<dbReference type="GO" id="GO:0001671">
    <property type="term" value="F:ATPase activator activity"/>
    <property type="evidence" value="ECO:0007669"/>
    <property type="project" value="InterPro"/>
</dbReference>
<dbReference type="PANTHER" id="PTHR13009:SF21">
    <property type="entry name" value="ACTIVATOR OF HSP90 ATPASE"/>
    <property type="match status" value="1"/>
</dbReference>
<dbReference type="PANTHER" id="PTHR13009">
    <property type="entry name" value="HEAT SHOCK PROTEIN 90 HSP90 CO-CHAPERONE AHA-1"/>
    <property type="match status" value="1"/>
</dbReference>
<dbReference type="STRING" id="554055.A0A2P6VL92"/>
<gene>
    <name evidence="4" type="ORF">C2E20_2071</name>
</gene>
<feature type="domain" description="Activator of Hsp90 ATPase AHSA1-like N-terminal" evidence="3">
    <location>
        <begin position="27"/>
        <end position="187"/>
    </location>
</feature>
<dbReference type="EMBL" id="LHPF02000003">
    <property type="protein sequence ID" value="PSC74859.1"/>
    <property type="molecule type" value="Genomic_DNA"/>
</dbReference>
<dbReference type="OrthoDB" id="567237at2759"/>
<dbReference type="GO" id="GO:0006457">
    <property type="term" value="P:protein folding"/>
    <property type="evidence" value="ECO:0007669"/>
    <property type="project" value="TreeGrafter"/>
</dbReference>
<protein>
    <submittedName>
        <fullName evidence="4">Activator of 90 kDa heat shock ATPase-like protein 1</fullName>
    </submittedName>
</protein>
<dbReference type="AlphaFoldDB" id="A0A2P6VL92"/>
<dbReference type="Pfam" id="PF09229">
    <property type="entry name" value="Aha1_N"/>
    <property type="match status" value="1"/>
</dbReference>
<comment type="similarity">
    <text evidence="1">Belongs to the AHA1 family.</text>
</comment>
<evidence type="ECO:0000313" key="5">
    <source>
        <dbReference type="Proteomes" id="UP000239649"/>
    </source>
</evidence>
<accession>A0A2P6VL92</accession>
<dbReference type="InterPro" id="IPR036338">
    <property type="entry name" value="Aha1"/>
</dbReference>
<dbReference type="SUPFAM" id="SSF103111">
    <property type="entry name" value="Activator of Hsp90 ATPase, Aha1"/>
    <property type="match status" value="1"/>
</dbReference>
<dbReference type="InterPro" id="IPR015310">
    <property type="entry name" value="AHSA1-like_N"/>
</dbReference>
<evidence type="ECO:0000259" key="3">
    <source>
        <dbReference type="SMART" id="SM01000"/>
    </source>
</evidence>
<feature type="region of interest" description="Disordered" evidence="2">
    <location>
        <begin position="131"/>
        <end position="162"/>
    </location>
</feature>
<dbReference type="GO" id="GO:0005829">
    <property type="term" value="C:cytosol"/>
    <property type="evidence" value="ECO:0007669"/>
    <property type="project" value="TreeGrafter"/>
</dbReference>
<dbReference type="GO" id="GO:0051087">
    <property type="term" value="F:protein-folding chaperone binding"/>
    <property type="evidence" value="ECO:0007669"/>
    <property type="project" value="InterPro"/>
</dbReference>
<name>A0A2P6VL92_9CHLO</name>
<evidence type="ECO:0000313" key="4">
    <source>
        <dbReference type="EMBL" id="PSC74859.1"/>
    </source>
</evidence>
<keyword evidence="5" id="KW-1185">Reference proteome</keyword>
<dbReference type="Proteomes" id="UP000239649">
    <property type="component" value="Unassembled WGS sequence"/>
</dbReference>
<dbReference type="SMART" id="SM01000">
    <property type="entry name" value="Aha1_N"/>
    <property type="match status" value="1"/>
</dbReference>
<evidence type="ECO:0000256" key="1">
    <source>
        <dbReference type="ARBA" id="ARBA00006817"/>
    </source>
</evidence>
<reference evidence="4 5" key="1">
    <citation type="journal article" date="2018" name="Plant J.">
        <title>Genome sequences of Chlorella sorokiniana UTEX 1602 and Micractinium conductrix SAG 241.80: implications to maltose excretion by a green alga.</title>
        <authorList>
            <person name="Arriola M.B."/>
            <person name="Velmurugan N."/>
            <person name="Zhang Y."/>
            <person name="Plunkett M.H."/>
            <person name="Hondzo H."/>
            <person name="Barney B.M."/>
        </authorList>
    </citation>
    <scope>NUCLEOTIDE SEQUENCE [LARGE SCALE GENOMIC DNA]</scope>
    <source>
        <strain evidence="4 5">SAG 241.80</strain>
    </source>
</reference>
<proteinExistence type="inferred from homology"/>
<comment type="caution">
    <text evidence="4">The sequence shown here is derived from an EMBL/GenBank/DDBJ whole genome shotgun (WGS) entry which is preliminary data.</text>
</comment>
<organism evidence="4 5">
    <name type="scientific">Micractinium conductrix</name>
    <dbReference type="NCBI Taxonomy" id="554055"/>
    <lineage>
        <taxon>Eukaryota</taxon>
        <taxon>Viridiplantae</taxon>
        <taxon>Chlorophyta</taxon>
        <taxon>core chlorophytes</taxon>
        <taxon>Trebouxiophyceae</taxon>
        <taxon>Chlorellales</taxon>
        <taxon>Chlorellaceae</taxon>
        <taxon>Chlorella clade</taxon>
        <taxon>Micractinium</taxon>
    </lineage>
</organism>
<dbReference type="Gene3D" id="3.15.10.20">
    <property type="entry name" value="Activator of Hsp90 ATPase Aha1, N-terminal domain"/>
    <property type="match status" value="1"/>
</dbReference>
<sequence>MGEDDPRWIVEERSGDGKNINGWHWQEVNRMAWSKQRLGELLPGTEAAGSGGGWSARITAVTSVTGDAMLTTRKGNKRFAFYDLKLSLAWEAAPAAPATDGGAATVPDEAADGEAAAQQAEAAASGTLDVAEFGSGSDHDDIEITVTAKGGSGSSADKDAAARHARQALWPAVLQRLEQFARELAES</sequence>
<evidence type="ECO:0000256" key="2">
    <source>
        <dbReference type="SAM" id="MobiDB-lite"/>
    </source>
</evidence>